<dbReference type="EMBL" id="LSRE01000013">
    <property type="protein sequence ID" value="KXO98255.1"/>
    <property type="molecule type" value="Genomic_DNA"/>
</dbReference>
<feature type="domain" description="Dihydroprymidine dehydrogenase" evidence="9">
    <location>
        <begin position="27"/>
        <end position="132"/>
    </location>
</feature>
<sequence length="488" mass="53380">MADPQGFLKHNSRELPVRRPVPLRLLDWNEVYKPFDGATLRKQASRCMDCGIPFCHNGCPLGNLIPEWNTLAYKDRWHDGIERLHATNNFPEFTGRLCPAPCEASCVLGINQDPVTIKQVEVELIDKAFDEGWVSPQHPTKLTGKKIAVVGSGPAGLATAQQLTRGGHTVTVFERADRIGGLLRYGIPEFKMEKRHIDRRLAQMNAEGTVFKTGVNVGVDVTVEQLREDFDAVVLANGATVWRDLPIPGRELDGIHQAMEFLPWANRAAVGDDVLDENGLPPLHAKDKKVVIIGGGDTGADCLGTSLRQGAEIVHQFEIMPTPPRERAESTPWPTYPLMYRISSAHEEGGERKFSVSTEEFVGEDGKVTGLKAYEVKMEGGRFEKVEGTDFTLEADLVLLAMGFVGPQRDDLLDKLGVEYNERGNVARGDDFQSTVPGVFVAGDAGRGQSLIVWAIAEGRSAAAAVDRFLMGDTALPAPIVPTAAPQR</sequence>
<evidence type="ECO:0000313" key="10">
    <source>
        <dbReference type="EMBL" id="KXO98255.1"/>
    </source>
</evidence>
<evidence type="ECO:0000256" key="1">
    <source>
        <dbReference type="ARBA" id="ARBA00022605"/>
    </source>
</evidence>
<dbReference type="NCBIfam" id="TIGR01317">
    <property type="entry name" value="GOGAT_sm_gam"/>
    <property type="match status" value="1"/>
</dbReference>
<dbReference type="InterPro" id="IPR023753">
    <property type="entry name" value="FAD/NAD-binding_dom"/>
</dbReference>
<dbReference type="RefSeq" id="WP_068573566.1">
    <property type="nucleotide sequence ID" value="NZ_LSRE01000013.1"/>
</dbReference>
<keyword evidence="6" id="KW-0314">Glutamate biosynthesis</keyword>
<keyword evidence="1" id="KW-0028">Amino-acid biosynthesis</keyword>
<dbReference type="Gene3D" id="3.50.50.60">
    <property type="entry name" value="FAD/NAD(P)-binding domain"/>
    <property type="match status" value="1"/>
</dbReference>
<organism evidence="11 12">
    <name type="scientific">Tsukamurella pseudospumae</name>
    <dbReference type="NCBI Taxonomy" id="239498"/>
    <lineage>
        <taxon>Bacteria</taxon>
        <taxon>Bacillati</taxon>
        <taxon>Actinomycetota</taxon>
        <taxon>Actinomycetes</taxon>
        <taxon>Mycobacteriales</taxon>
        <taxon>Tsukamurellaceae</taxon>
        <taxon>Tsukamurella</taxon>
    </lineage>
</organism>
<dbReference type="FunFam" id="3.50.50.60:FF:000124">
    <property type="entry name" value="Glutamate synthase small subunit"/>
    <property type="match status" value="1"/>
</dbReference>
<dbReference type="InterPro" id="IPR051394">
    <property type="entry name" value="Glutamate_Synthase"/>
</dbReference>
<dbReference type="OrthoDB" id="9803192at2"/>
<dbReference type="GO" id="GO:0051536">
    <property type="term" value="F:iron-sulfur cluster binding"/>
    <property type="evidence" value="ECO:0007669"/>
    <property type="project" value="UniProtKB-KW"/>
</dbReference>
<dbReference type="InterPro" id="IPR028261">
    <property type="entry name" value="DPD_II"/>
</dbReference>
<dbReference type="Pfam" id="PF14691">
    <property type="entry name" value="Fer4_20"/>
    <property type="match status" value="1"/>
</dbReference>
<feature type="domain" description="FAD/NAD(P)-binding" evidence="8">
    <location>
        <begin position="146"/>
        <end position="459"/>
    </location>
</feature>
<evidence type="ECO:0000256" key="4">
    <source>
        <dbReference type="ARBA" id="ARBA00023004"/>
    </source>
</evidence>
<dbReference type="Pfam" id="PF07992">
    <property type="entry name" value="Pyr_redox_2"/>
    <property type="match status" value="1"/>
</dbReference>
<dbReference type="STRING" id="239498.AXK60_14375"/>
<dbReference type="GO" id="GO:0006537">
    <property type="term" value="P:glutamate biosynthetic process"/>
    <property type="evidence" value="ECO:0007669"/>
    <property type="project" value="UniProtKB-KW"/>
</dbReference>
<dbReference type="Gene3D" id="3.40.50.720">
    <property type="entry name" value="NAD(P)-binding Rossmann-like Domain"/>
    <property type="match status" value="1"/>
</dbReference>
<keyword evidence="5" id="KW-0411">Iron-sulfur</keyword>
<reference evidence="12" key="1">
    <citation type="submission" date="2016-02" db="EMBL/GenBank/DDBJ databases">
        <authorList>
            <person name="Wen L."/>
            <person name="He K."/>
            <person name="Yang H."/>
        </authorList>
    </citation>
    <scope>NUCLEOTIDE SEQUENCE [LARGE SCALE GENOMIC DNA]</scope>
    <source>
        <strain evidence="12">JCM 15929</strain>
    </source>
</reference>
<dbReference type="InterPro" id="IPR036188">
    <property type="entry name" value="FAD/NAD-bd_sf"/>
</dbReference>
<keyword evidence="4" id="KW-0408">Iron</keyword>
<comment type="caution">
    <text evidence="11">The sequence shown here is derived from an EMBL/GenBank/DDBJ whole genome shotgun (WGS) entry which is preliminary data.</text>
</comment>
<dbReference type="PRINTS" id="PR00419">
    <property type="entry name" value="ADXRDTASE"/>
</dbReference>
<evidence type="ECO:0000313" key="12">
    <source>
        <dbReference type="Proteomes" id="UP000070258"/>
    </source>
</evidence>
<dbReference type="EMBL" id="LSRF01000058">
    <property type="protein sequence ID" value="KXP03060.1"/>
    <property type="molecule type" value="Genomic_DNA"/>
</dbReference>
<keyword evidence="13" id="KW-1185">Reference proteome</keyword>
<evidence type="ECO:0000259" key="8">
    <source>
        <dbReference type="Pfam" id="PF07992"/>
    </source>
</evidence>
<comment type="pathway">
    <text evidence="7">Amino-acid biosynthesis.</text>
</comment>
<evidence type="ECO:0000256" key="6">
    <source>
        <dbReference type="ARBA" id="ARBA00023164"/>
    </source>
</evidence>
<protein>
    <submittedName>
        <fullName evidence="11">Glutamate synthase</fullName>
    </submittedName>
</protein>
<reference evidence="11" key="3">
    <citation type="submission" date="2016-02" db="EMBL/GenBank/DDBJ databases">
        <authorList>
            <person name="Teng J.L."/>
            <person name="Yang Y."/>
            <person name="Huang Y."/>
            <person name="Guo F."/>
            <person name="Wei W."/>
            <person name="Chen J.H."/>
            <person name="Wong S.Y."/>
            <person name="Lau S.K."/>
            <person name="Woo P.C."/>
        </authorList>
    </citation>
    <scope>NUCLEOTIDE SEQUENCE</scope>
    <source>
        <strain evidence="11">JCM 15929</strain>
    </source>
</reference>
<dbReference type="InterPro" id="IPR006005">
    <property type="entry name" value="Glut_synth_ssu1"/>
</dbReference>
<dbReference type="Proteomes" id="UP000070409">
    <property type="component" value="Unassembled WGS sequence"/>
</dbReference>
<gene>
    <name evidence="11" type="primary">gltD</name>
    <name evidence="11" type="ORF">AXK60_14375</name>
    <name evidence="10" type="ORF">AXK61_19715</name>
</gene>
<proteinExistence type="predicted"/>
<evidence type="ECO:0000313" key="11">
    <source>
        <dbReference type="EMBL" id="KXP03060.1"/>
    </source>
</evidence>
<dbReference type="GO" id="GO:0016639">
    <property type="term" value="F:oxidoreductase activity, acting on the CH-NH2 group of donors, NAD or NADP as acceptor"/>
    <property type="evidence" value="ECO:0007669"/>
    <property type="project" value="InterPro"/>
</dbReference>
<keyword evidence="2" id="KW-0479">Metal-binding</keyword>
<dbReference type="SUPFAM" id="SSF46548">
    <property type="entry name" value="alpha-helical ferredoxin"/>
    <property type="match status" value="1"/>
</dbReference>
<dbReference type="InterPro" id="IPR009051">
    <property type="entry name" value="Helical_ferredxn"/>
</dbReference>
<keyword evidence="3" id="KW-0560">Oxidoreductase</keyword>
<dbReference type="SUPFAM" id="SSF51971">
    <property type="entry name" value="Nucleotide-binding domain"/>
    <property type="match status" value="2"/>
</dbReference>
<evidence type="ECO:0000313" key="13">
    <source>
        <dbReference type="Proteomes" id="UP000070409"/>
    </source>
</evidence>
<reference evidence="10 13" key="2">
    <citation type="submission" date="2016-02" db="EMBL/GenBank/DDBJ databases">
        <authorList>
            <person name="Teng J.L."/>
            <person name="Tang Y."/>
            <person name="Huang Y."/>
            <person name="Guo F."/>
            <person name="Wei W."/>
            <person name="Chen J.H."/>
            <person name="Wong S.Y."/>
            <person name="Lau S.K."/>
            <person name="Woo P.C."/>
        </authorList>
    </citation>
    <scope>NUCLEOTIDE SEQUENCE [LARGE SCALE GENOMIC DNA]</scope>
    <source>
        <strain evidence="10 13">JCM 13375</strain>
    </source>
</reference>
<evidence type="ECO:0000256" key="2">
    <source>
        <dbReference type="ARBA" id="ARBA00022723"/>
    </source>
</evidence>
<dbReference type="PANTHER" id="PTHR43100:SF1">
    <property type="entry name" value="GLUTAMATE SYNTHASE [NADPH] SMALL CHAIN"/>
    <property type="match status" value="1"/>
</dbReference>
<evidence type="ECO:0000256" key="5">
    <source>
        <dbReference type="ARBA" id="ARBA00023014"/>
    </source>
</evidence>
<evidence type="ECO:0000259" key="9">
    <source>
        <dbReference type="Pfam" id="PF14691"/>
    </source>
</evidence>
<evidence type="ECO:0000256" key="3">
    <source>
        <dbReference type="ARBA" id="ARBA00023002"/>
    </source>
</evidence>
<dbReference type="PANTHER" id="PTHR43100">
    <property type="entry name" value="GLUTAMATE SYNTHASE [NADPH] SMALL CHAIN"/>
    <property type="match status" value="1"/>
</dbReference>
<dbReference type="Gene3D" id="1.10.1060.10">
    <property type="entry name" value="Alpha-helical ferredoxin"/>
    <property type="match status" value="1"/>
</dbReference>
<dbReference type="AlphaFoldDB" id="A0A137ZXZ4"/>
<dbReference type="GO" id="GO:0046872">
    <property type="term" value="F:metal ion binding"/>
    <property type="evidence" value="ECO:0007669"/>
    <property type="project" value="UniProtKB-KW"/>
</dbReference>
<name>A0A137ZXZ4_9ACTN</name>
<dbReference type="Proteomes" id="UP000070258">
    <property type="component" value="Unassembled WGS sequence"/>
</dbReference>
<accession>A0A137ZXZ4</accession>
<evidence type="ECO:0000256" key="7">
    <source>
        <dbReference type="ARBA" id="ARBA00029440"/>
    </source>
</evidence>